<reference evidence="2 3" key="1">
    <citation type="submission" date="2020-08" db="EMBL/GenBank/DDBJ databases">
        <title>Sequencing the genomes of 1000 actinobacteria strains.</title>
        <authorList>
            <person name="Klenk H.-P."/>
        </authorList>
    </citation>
    <scope>NUCLEOTIDE SEQUENCE [LARGE SCALE GENOMIC DNA]</scope>
    <source>
        <strain evidence="2 3">DSM 105784</strain>
    </source>
</reference>
<dbReference type="InterPro" id="IPR036890">
    <property type="entry name" value="HATPase_C_sf"/>
</dbReference>
<dbReference type="SUPFAM" id="SSF55874">
    <property type="entry name" value="ATPase domain of HSP90 chaperone/DNA topoisomerase II/histidine kinase"/>
    <property type="match status" value="1"/>
</dbReference>
<keyword evidence="2" id="KW-0808">Transferase</keyword>
<evidence type="ECO:0000313" key="3">
    <source>
        <dbReference type="Proteomes" id="UP000536685"/>
    </source>
</evidence>
<sequence length="138" mass="15452">MSAFAHREVDVPATLYSIETVQIEFDTWWNELGEQKPETRFAFELAVVEIATNIVEHTHRAEGTSGRRFHLELDADETSITAQFADNGLPSNIDLSTVTMSDVEAEGGRGLALAIAALHSLEYRFEDGRNIWTLVCLR</sequence>
<organism evidence="2 3">
    <name type="scientific">Conyzicola lurida</name>
    <dbReference type="NCBI Taxonomy" id="1172621"/>
    <lineage>
        <taxon>Bacteria</taxon>
        <taxon>Bacillati</taxon>
        <taxon>Actinomycetota</taxon>
        <taxon>Actinomycetes</taxon>
        <taxon>Micrococcales</taxon>
        <taxon>Microbacteriaceae</taxon>
        <taxon>Conyzicola</taxon>
    </lineage>
</organism>
<evidence type="ECO:0000259" key="1">
    <source>
        <dbReference type="Pfam" id="PF13581"/>
    </source>
</evidence>
<dbReference type="RefSeq" id="WP_184238455.1">
    <property type="nucleotide sequence ID" value="NZ_JACHMJ010000001.1"/>
</dbReference>
<feature type="domain" description="Histidine kinase/HSP90-like ATPase" evidence="1">
    <location>
        <begin position="12"/>
        <end position="133"/>
    </location>
</feature>
<accession>A0A841AMF2</accession>
<dbReference type="Pfam" id="PF13581">
    <property type="entry name" value="HATPase_c_2"/>
    <property type="match status" value="1"/>
</dbReference>
<evidence type="ECO:0000313" key="2">
    <source>
        <dbReference type="EMBL" id="MBB5844377.1"/>
    </source>
</evidence>
<protein>
    <submittedName>
        <fullName evidence="2">Serine/threonine-protein kinase RsbW</fullName>
        <ecNumber evidence="2">2.7.11.1</ecNumber>
    </submittedName>
</protein>
<keyword evidence="2" id="KW-0418">Kinase</keyword>
<comment type="caution">
    <text evidence="2">The sequence shown here is derived from an EMBL/GenBank/DDBJ whole genome shotgun (WGS) entry which is preliminary data.</text>
</comment>
<dbReference type="EC" id="2.7.11.1" evidence="2"/>
<dbReference type="Proteomes" id="UP000536685">
    <property type="component" value="Unassembled WGS sequence"/>
</dbReference>
<keyword evidence="3" id="KW-1185">Reference proteome</keyword>
<dbReference type="Gene3D" id="3.30.565.10">
    <property type="entry name" value="Histidine kinase-like ATPase, C-terminal domain"/>
    <property type="match status" value="1"/>
</dbReference>
<proteinExistence type="predicted"/>
<dbReference type="AlphaFoldDB" id="A0A841AMF2"/>
<gene>
    <name evidence="2" type="ORF">HD599_002700</name>
</gene>
<name>A0A841AMF2_9MICO</name>
<dbReference type="GO" id="GO:0004674">
    <property type="term" value="F:protein serine/threonine kinase activity"/>
    <property type="evidence" value="ECO:0007669"/>
    <property type="project" value="UniProtKB-EC"/>
</dbReference>
<dbReference type="CDD" id="cd16936">
    <property type="entry name" value="HATPase_RsbW-like"/>
    <property type="match status" value="1"/>
</dbReference>
<dbReference type="EMBL" id="JACHMJ010000001">
    <property type="protein sequence ID" value="MBB5844377.1"/>
    <property type="molecule type" value="Genomic_DNA"/>
</dbReference>
<dbReference type="InterPro" id="IPR003594">
    <property type="entry name" value="HATPase_dom"/>
</dbReference>